<accession>I1CAL5</accession>
<dbReference type="OrthoDB" id="2292140at2759"/>
<feature type="signal peptide" evidence="1">
    <location>
        <begin position="1"/>
        <end position="22"/>
    </location>
</feature>
<evidence type="ECO:0000313" key="2">
    <source>
        <dbReference type="EMBL" id="EIE85495.1"/>
    </source>
</evidence>
<dbReference type="AlphaFoldDB" id="I1CAL5"/>
<dbReference type="InParanoid" id="I1CAL5"/>
<reference evidence="2 3" key="1">
    <citation type="journal article" date="2009" name="PLoS Genet.">
        <title>Genomic analysis of the basal lineage fungus Rhizopus oryzae reveals a whole-genome duplication.</title>
        <authorList>
            <person name="Ma L.-J."/>
            <person name="Ibrahim A.S."/>
            <person name="Skory C."/>
            <person name="Grabherr M.G."/>
            <person name="Burger G."/>
            <person name="Butler M."/>
            <person name="Elias M."/>
            <person name="Idnurm A."/>
            <person name="Lang B.F."/>
            <person name="Sone T."/>
            <person name="Abe A."/>
            <person name="Calvo S.E."/>
            <person name="Corrochano L.M."/>
            <person name="Engels R."/>
            <person name="Fu J."/>
            <person name="Hansberg W."/>
            <person name="Kim J.-M."/>
            <person name="Kodira C.D."/>
            <person name="Koehrsen M.J."/>
            <person name="Liu B."/>
            <person name="Miranda-Saavedra D."/>
            <person name="O'Leary S."/>
            <person name="Ortiz-Castellanos L."/>
            <person name="Poulter R."/>
            <person name="Rodriguez-Romero J."/>
            <person name="Ruiz-Herrera J."/>
            <person name="Shen Y.-Q."/>
            <person name="Zeng Q."/>
            <person name="Galagan J."/>
            <person name="Birren B.W."/>
            <person name="Cuomo C.A."/>
            <person name="Wickes B.L."/>
        </authorList>
    </citation>
    <scope>NUCLEOTIDE SEQUENCE [LARGE SCALE GENOMIC DNA]</scope>
    <source>
        <strain evidence="3">RA 99-880 / ATCC MYA-4621 / FGSC 9543 / NRRL 43880</strain>
    </source>
</reference>
<name>I1CAL5_RHIO9</name>
<dbReference type="Proteomes" id="UP000009138">
    <property type="component" value="Unassembled WGS sequence"/>
</dbReference>
<dbReference type="OMA" id="GRTTCYN"/>
<keyword evidence="3" id="KW-1185">Reference proteome</keyword>
<protein>
    <submittedName>
        <fullName evidence="2">Uncharacterized protein</fullName>
    </submittedName>
</protein>
<evidence type="ECO:0000313" key="3">
    <source>
        <dbReference type="Proteomes" id="UP000009138"/>
    </source>
</evidence>
<organism evidence="2 3">
    <name type="scientific">Rhizopus delemar (strain RA 99-880 / ATCC MYA-4621 / FGSC 9543 / NRRL 43880)</name>
    <name type="common">Mucormycosis agent</name>
    <name type="synonym">Rhizopus arrhizus var. delemar</name>
    <dbReference type="NCBI Taxonomy" id="246409"/>
    <lineage>
        <taxon>Eukaryota</taxon>
        <taxon>Fungi</taxon>
        <taxon>Fungi incertae sedis</taxon>
        <taxon>Mucoromycota</taxon>
        <taxon>Mucoromycotina</taxon>
        <taxon>Mucoromycetes</taxon>
        <taxon>Mucorales</taxon>
        <taxon>Mucorineae</taxon>
        <taxon>Rhizopodaceae</taxon>
        <taxon>Rhizopus</taxon>
    </lineage>
</organism>
<dbReference type="GeneID" id="93617171"/>
<gene>
    <name evidence="2" type="ORF">RO3G_10205</name>
</gene>
<dbReference type="EMBL" id="CH476738">
    <property type="protein sequence ID" value="EIE85495.1"/>
    <property type="molecule type" value="Genomic_DNA"/>
</dbReference>
<dbReference type="VEuPathDB" id="FungiDB:RO3G_10205"/>
<dbReference type="RefSeq" id="XP_067520891.1">
    <property type="nucleotide sequence ID" value="XM_067664790.1"/>
</dbReference>
<feature type="chain" id="PRO_5003638459" evidence="1">
    <location>
        <begin position="23"/>
        <end position="87"/>
    </location>
</feature>
<evidence type="ECO:0000256" key="1">
    <source>
        <dbReference type="SAM" id="SignalP"/>
    </source>
</evidence>
<proteinExistence type="predicted"/>
<keyword evidence="1" id="KW-0732">Signal</keyword>
<sequence length="87" mass="9606">MLNVKLFIFALVTFFCLATVSAKTCKCVKGASSITRKVCNELHFKVGTDGAYSAYGTTTCYNMSDSNTKKYFIPKCKDLGGSDWVCY</sequence>